<sequence length="211" mass="24110">MKIKYAIFDLDGTLIDSMEFWGKLGNEILAYYEIVPPENLSEILMPMNTQQMAEYLKEKFSLPLSVQEIIWFVHKKVEEKYKHEIPLKPNVREFLEKLKSDKVKMGIATANDYSTTRDVLLRLGIGNHFDFILTCSDVGYSKESPQIYYAAAEKLGCHPKEAVVFEDCLTCIKTAKNAGFCVVGVADKYSVQNKGEIQTVCDYYINSYAEI</sequence>
<dbReference type="PANTHER" id="PTHR43434:SF1">
    <property type="entry name" value="PHOSPHOGLYCOLATE PHOSPHATASE"/>
    <property type="match status" value="1"/>
</dbReference>
<dbReference type="InterPro" id="IPR036412">
    <property type="entry name" value="HAD-like_sf"/>
</dbReference>
<dbReference type="CDD" id="cd07505">
    <property type="entry name" value="HAD_BPGM-like"/>
    <property type="match status" value="1"/>
</dbReference>
<dbReference type="NCBIfam" id="TIGR01509">
    <property type="entry name" value="HAD-SF-IA-v3"/>
    <property type="match status" value="1"/>
</dbReference>
<dbReference type="Gene3D" id="3.40.50.1000">
    <property type="entry name" value="HAD superfamily/HAD-like"/>
    <property type="match status" value="1"/>
</dbReference>
<dbReference type="InterPro" id="IPR041492">
    <property type="entry name" value="HAD_2"/>
</dbReference>
<evidence type="ECO:0000313" key="1">
    <source>
        <dbReference type="EMBL" id="MCR6546215.1"/>
    </source>
</evidence>
<evidence type="ECO:0000313" key="2">
    <source>
        <dbReference type="Proteomes" id="UP001524944"/>
    </source>
</evidence>
<dbReference type="InterPro" id="IPR006439">
    <property type="entry name" value="HAD-SF_hydro_IA"/>
</dbReference>
<dbReference type="SFLD" id="SFLDG01129">
    <property type="entry name" value="C1.5:_HAD__Beta-PGM__Phosphata"/>
    <property type="match status" value="1"/>
</dbReference>
<protein>
    <submittedName>
        <fullName evidence="1">HAD family phosphatase</fullName>
    </submittedName>
</protein>
<dbReference type="Pfam" id="PF13419">
    <property type="entry name" value="HAD_2"/>
    <property type="match status" value="1"/>
</dbReference>
<dbReference type="RefSeq" id="WP_089611590.1">
    <property type="nucleotide sequence ID" value="NZ_CP022121.1"/>
</dbReference>
<dbReference type="Gene3D" id="1.10.150.240">
    <property type="entry name" value="Putative phosphatase, domain 2"/>
    <property type="match status" value="1"/>
</dbReference>
<dbReference type="PRINTS" id="PR00413">
    <property type="entry name" value="HADHALOGNASE"/>
</dbReference>
<dbReference type="SFLD" id="SFLDS00003">
    <property type="entry name" value="Haloacid_Dehalogenase"/>
    <property type="match status" value="1"/>
</dbReference>
<keyword evidence="2" id="KW-1185">Reference proteome</keyword>
<reference evidence="1 2" key="1">
    <citation type="submission" date="2022-08" db="EMBL/GenBank/DDBJ databases">
        <title>Proteogenomics of the novel Dehalobacterium formicoaceticum strain EZ94 highlights a key role of methyltransferases during anaerobic dichloromethane degradation.</title>
        <authorList>
            <person name="Wasmund K."/>
        </authorList>
    </citation>
    <scope>NUCLEOTIDE SEQUENCE [LARGE SCALE GENOMIC DNA]</scope>
    <source>
        <strain evidence="1 2">EZ94</strain>
    </source>
</reference>
<dbReference type="InterPro" id="IPR050155">
    <property type="entry name" value="HAD-like_hydrolase_sf"/>
</dbReference>
<dbReference type="Proteomes" id="UP001524944">
    <property type="component" value="Unassembled WGS sequence"/>
</dbReference>
<name>A0ABT1Y5Q0_9FIRM</name>
<dbReference type="SUPFAM" id="SSF56784">
    <property type="entry name" value="HAD-like"/>
    <property type="match status" value="1"/>
</dbReference>
<accession>A0ABT1Y5Q0</accession>
<dbReference type="NCBIfam" id="TIGR01549">
    <property type="entry name" value="HAD-SF-IA-v1"/>
    <property type="match status" value="1"/>
</dbReference>
<dbReference type="PANTHER" id="PTHR43434">
    <property type="entry name" value="PHOSPHOGLYCOLATE PHOSPHATASE"/>
    <property type="match status" value="1"/>
</dbReference>
<dbReference type="EMBL" id="JANPWE010000006">
    <property type="protein sequence ID" value="MCR6546215.1"/>
    <property type="molecule type" value="Genomic_DNA"/>
</dbReference>
<dbReference type="InterPro" id="IPR023198">
    <property type="entry name" value="PGP-like_dom2"/>
</dbReference>
<comment type="caution">
    <text evidence="1">The sequence shown here is derived from an EMBL/GenBank/DDBJ whole genome shotgun (WGS) entry which is preliminary data.</text>
</comment>
<gene>
    <name evidence="1" type="ORF">NVS47_11955</name>
</gene>
<dbReference type="InterPro" id="IPR023214">
    <property type="entry name" value="HAD_sf"/>
</dbReference>
<organism evidence="1 2">
    <name type="scientific">Dehalobacterium formicoaceticum</name>
    <dbReference type="NCBI Taxonomy" id="51515"/>
    <lineage>
        <taxon>Bacteria</taxon>
        <taxon>Bacillati</taxon>
        <taxon>Bacillota</taxon>
        <taxon>Clostridia</taxon>
        <taxon>Eubacteriales</taxon>
        <taxon>Peptococcaceae</taxon>
        <taxon>Dehalobacterium</taxon>
    </lineage>
</organism>
<proteinExistence type="predicted"/>